<dbReference type="RefSeq" id="WP_160796936.1">
    <property type="nucleotide sequence ID" value="NZ_CANMWR010000004.1"/>
</dbReference>
<dbReference type="EMBL" id="WRPA01000011">
    <property type="protein sequence ID" value="MXR69633.1"/>
    <property type="molecule type" value="Genomic_DNA"/>
</dbReference>
<reference evidence="2 3" key="1">
    <citation type="submission" date="2019-12" db="EMBL/GenBank/DDBJ databases">
        <title>Shewanella insulae sp. nov., isolated from a tidal flat.</title>
        <authorList>
            <person name="Yoon J.-H."/>
        </authorList>
    </citation>
    <scope>NUCLEOTIDE SEQUENCE [LARGE SCALE GENOMIC DNA]</scope>
    <source>
        <strain evidence="2 3">JBTF-M18</strain>
    </source>
</reference>
<gene>
    <name evidence="2" type="ORF">GNT65_13265</name>
</gene>
<keyword evidence="1" id="KW-1133">Transmembrane helix</keyword>
<feature type="transmembrane region" description="Helical" evidence="1">
    <location>
        <begin position="7"/>
        <end position="26"/>
    </location>
</feature>
<sequence>MALTRRKWNNIIIFASIAMVAILTFLDRERQAIPEDAQPLFDQQAPLFQLQYDDLWLAQQGFGWQCDPKVLNCRQWAEAWGGILVSPIAKPTGIASSPHELVIQIRDIETTQLWLFYPEEGLLSSPAGNWYRIPPSLRPSLLPILRLDNP</sequence>
<dbReference type="AlphaFoldDB" id="A0A6L7HZS9"/>
<evidence type="ECO:0000313" key="3">
    <source>
        <dbReference type="Proteomes" id="UP000474778"/>
    </source>
</evidence>
<dbReference type="Proteomes" id="UP000474778">
    <property type="component" value="Unassembled WGS sequence"/>
</dbReference>
<comment type="caution">
    <text evidence="2">The sequence shown here is derived from an EMBL/GenBank/DDBJ whole genome shotgun (WGS) entry which is preliminary data.</text>
</comment>
<protein>
    <submittedName>
        <fullName evidence="2">Uncharacterized protein</fullName>
    </submittedName>
</protein>
<keyword evidence="3" id="KW-1185">Reference proteome</keyword>
<evidence type="ECO:0000256" key="1">
    <source>
        <dbReference type="SAM" id="Phobius"/>
    </source>
</evidence>
<organism evidence="2 3">
    <name type="scientific">Shewanella insulae</name>
    <dbReference type="NCBI Taxonomy" id="2681496"/>
    <lineage>
        <taxon>Bacteria</taxon>
        <taxon>Pseudomonadati</taxon>
        <taxon>Pseudomonadota</taxon>
        <taxon>Gammaproteobacteria</taxon>
        <taxon>Alteromonadales</taxon>
        <taxon>Shewanellaceae</taxon>
        <taxon>Shewanella</taxon>
    </lineage>
</organism>
<evidence type="ECO:0000313" key="2">
    <source>
        <dbReference type="EMBL" id="MXR69633.1"/>
    </source>
</evidence>
<proteinExistence type="predicted"/>
<keyword evidence="1" id="KW-0472">Membrane</keyword>
<keyword evidence="1" id="KW-0812">Transmembrane</keyword>
<name>A0A6L7HZS9_9GAMM</name>
<accession>A0A6L7HZS9</accession>